<dbReference type="InterPro" id="IPR014031">
    <property type="entry name" value="Ketoacyl_synth_C"/>
</dbReference>
<evidence type="ECO:0000256" key="3">
    <source>
        <dbReference type="ARBA" id="ARBA00022679"/>
    </source>
</evidence>
<dbReference type="GO" id="GO:0005886">
    <property type="term" value="C:plasma membrane"/>
    <property type="evidence" value="ECO:0007669"/>
    <property type="project" value="TreeGrafter"/>
</dbReference>
<protein>
    <submittedName>
        <fullName evidence="6">Ketoacyl-synthetase-like protein</fullName>
    </submittedName>
</protein>
<dbReference type="EMBL" id="SHKO01000001">
    <property type="protein sequence ID" value="RZT99026.1"/>
    <property type="molecule type" value="Genomic_DNA"/>
</dbReference>
<dbReference type="PANTHER" id="PTHR43775">
    <property type="entry name" value="FATTY ACID SYNTHASE"/>
    <property type="match status" value="1"/>
</dbReference>
<evidence type="ECO:0000256" key="1">
    <source>
        <dbReference type="ARBA" id="ARBA00022450"/>
    </source>
</evidence>
<dbReference type="InterPro" id="IPR050091">
    <property type="entry name" value="PKS_NRPS_Biosynth_Enz"/>
</dbReference>
<organism evidence="6 7">
    <name type="scientific">Advenella incenata</name>
    <dbReference type="NCBI Taxonomy" id="267800"/>
    <lineage>
        <taxon>Bacteria</taxon>
        <taxon>Pseudomonadati</taxon>
        <taxon>Pseudomonadota</taxon>
        <taxon>Betaproteobacteria</taxon>
        <taxon>Burkholderiales</taxon>
        <taxon>Alcaligenaceae</taxon>
    </lineage>
</organism>
<keyword evidence="3 4" id="KW-0808">Transferase</keyword>
<dbReference type="OrthoDB" id="9778690at2"/>
<dbReference type="GO" id="GO:0005737">
    <property type="term" value="C:cytoplasm"/>
    <property type="evidence" value="ECO:0007669"/>
    <property type="project" value="TreeGrafter"/>
</dbReference>
<sequence length="452" mass="48266">MPYNTEEDIAIIGYWCRVAGASSPEEFHHLLVSNKSSIREVSETELREAGVQESTFSHPDYRPYRAILEDAAYFDNALYRIPPSEARLTDPQHRQFLEICHLALESAGIDVGEYPSTGVFATKSSNNYASSFSDIPGDSLKRFSLEIFNSVSHLAANVAYRLGCEGPTLTLQNACSSSLATVHLARQALLSGDCDIALAGGVSIGWPQHKGYLYVPGSIMSSDGKCCPFSQSASGTVRGEGGGAVVLCRLADFRSGVIRGNLKGIIRGSAINNDGSRRMGFTTPAAHGQLNVITKALKNSGISPKDVSCIEAHGTGTLVGDGIELSALAGVFAENHTSSVWLGSVKANLGHLDAAAGVIGLIKMVMALERKTIYPLYGFERFSEECSAHSPKFQVAKEAQPWDTDGKRIGGISSFGLGGSNAHILLEESNQPLEIGGGTKQIINRNPKLFTP</sequence>
<dbReference type="Gene3D" id="3.40.47.10">
    <property type="match status" value="1"/>
</dbReference>
<keyword evidence="7" id="KW-1185">Reference proteome</keyword>
<name>A0A4Q7VRA5_9BURK</name>
<dbReference type="PROSITE" id="PS00606">
    <property type="entry name" value="KS3_1"/>
    <property type="match status" value="1"/>
</dbReference>
<dbReference type="Pfam" id="PF02801">
    <property type="entry name" value="Ketoacyl-synt_C"/>
    <property type="match status" value="1"/>
</dbReference>
<dbReference type="PROSITE" id="PS52004">
    <property type="entry name" value="KS3_2"/>
    <property type="match status" value="1"/>
</dbReference>
<dbReference type="Pfam" id="PF00109">
    <property type="entry name" value="ketoacyl-synt"/>
    <property type="match status" value="1"/>
</dbReference>
<dbReference type="RefSeq" id="WP_130303328.1">
    <property type="nucleotide sequence ID" value="NZ_SHKO01000001.1"/>
</dbReference>
<dbReference type="InterPro" id="IPR014030">
    <property type="entry name" value="Ketoacyl_synth_N"/>
</dbReference>
<gene>
    <name evidence="6" type="ORF">EV681_0807</name>
</gene>
<keyword evidence="1" id="KW-0596">Phosphopantetheine</keyword>
<dbReference type="GO" id="GO:0071770">
    <property type="term" value="P:DIM/DIP cell wall layer assembly"/>
    <property type="evidence" value="ECO:0007669"/>
    <property type="project" value="TreeGrafter"/>
</dbReference>
<dbReference type="PANTHER" id="PTHR43775:SF37">
    <property type="entry name" value="SI:DKEY-61P9.11"/>
    <property type="match status" value="1"/>
</dbReference>
<comment type="caution">
    <text evidence="6">The sequence shown here is derived from an EMBL/GenBank/DDBJ whole genome shotgun (WGS) entry which is preliminary data.</text>
</comment>
<dbReference type="SMART" id="SM00825">
    <property type="entry name" value="PKS_KS"/>
    <property type="match status" value="1"/>
</dbReference>
<dbReference type="InterPro" id="IPR020841">
    <property type="entry name" value="PKS_Beta-ketoAc_synthase_dom"/>
</dbReference>
<evidence type="ECO:0000313" key="7">
    <source>
        <dbReference type="Proteomes" id="UP000293398"/>
    </source>
</evidence>
<dbReference type="GO" id="GO:0004315">
    <property type="term" value="F:3-oxoacyl-[acyl-carrier-protein] synthase activity"/>
    <property type="evidence" value="ECO:0007669"/>
    <property type="project" value="InterPro"/>
</dbReference>
<keyword evidence="2" id="KW-0597">Phosphoprotein</keyword>
<reference evidence="6 7" key="1">
    <citation type="submission" date="2019-02" db="EMBL/GenBank/DDBJ databases">
        <title>Genomic Encyclopedia of Type Strains, Phase IV (KMG-IV): sequencing the most valuable type-strain genomes for metagenomic binning, comparative biology and taxonomic classification.</title>
        <authorList>
            <person name="Goeker M."/>
        </authorList>
    </citation>
    <scope>NUCLEOTIDE SEQUENCE [LARGE SCALE GENOMIC DNA]</scope>
    <source>
        <strain evidence="6 7">DSM 23814</strain>
    </source>
</reference>
<dbReference type="SUPFAM" id="SSF53901">
    <property type="entry name" value="Thiolase-like"/>
    <property type="match status" value="1"/>
</dbReference>
<dbReference type="GO" id="GO:0006633">
    <property type="term" value="P:fatty acid biosynthetic process"/>
    <property type="evidence" value="ECO:0007669"/>
    <property type="project" value="InterPro"/>
</dbReference>
<dbReference type="GO" id="GO:0004312">
    <property type="term" value="F:fatty acid synthase activity"/>
    <property type="evidence" value="ECO:0007669"/>
    <property type="project" value="TreeGrafter"/>
</dbReference>
<accession>A0A4Q7VRA5</accession>
<evidence type="ECO:0000313" key="6">
    <source>
        <dbReference type="EMBL" id="RZT99026.1"/>
    </source>
</evidence>
<comment type="similarity">
    <text evidence="4">Belongs to the thiolase-like superfamily. Beta-ketoacyl-ACP synthases family.</text>
</comment>
<evidence type="ECO:0000256" key="2">
    <source>
        <dbReference type="ARBA" id="ARBA00022553"/>
    </source>
</evidence>
<dbReference type="AlphaFoldDB" id="A0A4Q7VRA5"/>
<feature type="domain" description="Ketosynthase family 3 (KS3)" evidence="5">
    <location>
        <begin position="6"/>
        <end position="428"/>
    </location>
</feature>
<proteinExistence type="inferred from homology"/>
<dbReference type="CDD" id="cd00833">
    <property type="entry name" value="PKS"/>
    <property type="match status" value="1"/>
</dbReference>
<dbReference type="InterPro" id="IPR016039">
    <property type="entry name" value="Thiolase-like"/>
</dbReference>
<dbReference type="InterPro" id="IPR018201">
    <property type="entry name" value="Ketoacyl_synth_AS"/>
</dbReference>
<evidence type="ECO:0000259" key="5">
    <source>
        <dbReference type="PROSITE" id="PS52004"/>
    </source>
</evidence>
<evidence type="ECO:0000256" key="4">
    <source>
        <dbReference type="RuleBase" id="RU003694"/>
    </source>
</evidence>
<dbReference type="Proteomes" id="UP000293398">
    <property type="component" value="Unassembled WGS sequence"/>
</dbReference>